<dbReference type="InterPro" id="IPR027417">
    <property type="entry name" value="P-loop_NTPase"/>
</dbReference>
<dbReference type="KEGG" id="ctp:CTRG_04113"/>
<dbReference type="PANTHER" id="PTHR47958">
    <property type="entry name" value="ATP-DEPENDENT RNA HELICASE DBP3"/>
    <property type="match status" value="1"/>
</dbReference>
<dbReference type="InterPro" id="IPR011545">
    <property type="entry name" value="DEAD/DEAH_box_helicase_dom"/>
</dbReference>
<feature type="domain" description="DEAD-box RNA helicase Q" evidence="11">
    <location>
        <begin position="158"/>
        <end position="186"/>
    </location>
</feature>
<dbReference type="InterPro" id="IPR014001">
    <property type="entry name" value="Helicase_ATP-bd"/>
</dbReference>
<dbReference type="SUPFAM" id="SSF52540">
    <property type="entry name" value="P-loop containing nucleoside triphosphate hydrolases"/>
    <property type="match status" value="2"/>
</dbReference>
<dbReference type="SMART" id="SM00490">
    <property type="entry name" value="HELICc"/>
    <property type="match status" value="1"/>
</dbReference>
<dbReference type="OrthoDB" id="196131at2759"/>
<keyword evidence="5 7" id="KW-0067">ATP-binding</keyword>
<dbReference type="GO" id="GO:0016787">
    <property type="term" value="F:hydrolase activity"/>
    <property type="evidence" value="ECO:0007669"/>
    <property type="project" value="UniProtKB-KW"/>
</dbReference>
<feature type="domain" description="Helicase C-terminal" evidence="10">
    <location>
        <begin position="414"/>
        <end position="565"/>
    </location>
</feature>
<comment type="similarity">
    <text evidence="7">Belongs to the DEAD box helicase family.</text>
</comment>
<evidence type="ECO:0000256" key="1">
    <source>
        <dbReference type="ARBA" id="ARBA00012552"/>
    </source>
</evidence>
<gene>
    <name evidence="12" type="ORF">CTRG_04113</name>
</gene>
<dbReference type="Pfam" id="PF00270">
    <property type="entry name" value="DEAD"/>
    <property type="match status" value="1"/>
</dbReference>
<dbReference type="PROSITE" id="PS00039">
    <property type="entry name" value="DEAD_ATP_HELICASE"/>
    <property type="match status" value="1"/>
</dbReference>
<evidence type="ECO:0000259" key="11">
    <source>
        <dbReference type="PROSITE" id="PS51195"/>
    </source>
</evidence>
<dbReference type="eggNOG" id="KOG0333">
    <property type="taxonomic scope" value="Eukaryota"/>
</dbReference>
<keyword evidence="13" id="KW-1185">Reference proteome</keyword>
<keyword evidence="2 7" id="KW-0547">Nucleotide-binding</keyword>
<dbReference type="InterPro" id="IPR000629">
    <property type="entry name" value="RNA-helicase_DEAD-box_CS"/>
</dbReference>
<feature type="compositionally biased region" description="Acidic residues" evidence="8">
    <location>
        <begin position="100"/>
        <end position="109"/>
    </location>
</feature>
<dbReference type="PROSITE" id="PS51192">
    <property type="entry name" value="HELICASE_ATP_BIND_1"/>
    <property type="match status" value="1"/>
</dbReference>
<dbReference type="GO" id="GO:0003676">
    <property type="term" value="F:nucleic acid binding"/>
    <property type="evidence" value="ECO:0007669"/>
    <property type="project" value="InterPro"/>
</dbReference>
<feature type="short sequence motif" description="Q motif" evidence="6">
    <location>
        <begin position="158"/>
        <end position="186"/>
    </location>
</feature>
<protein>
    <recommendedName>
        <fullName evidence="1">RNA helicase</fullName>
        <ecNumber evidence="1">3.6.4.13</ecNumber>
    </recommendedName>
</protein>
<evidence type="ECO:0000259" key="10">
    <source>
        <dbReference type="PROSITE" id="PS51194"/>
    </source>
</evidence>
<evidence type="ECO:0000313" key="13">
    <source>
        <dbReference type="Proteomes" id="UP000002037"/>
    </source>
</evidence>
<evidence type="ECO:0000313" key="12">
    <source>
        <dbReference type="EMBL" id="EER32442.1"/>
    </source>
</evidence>
<keyword evidence="3 7" id="KW-0378">Hydrolase</keyword>
<dbReference type="Gene3D" id="3.40.50.300">
    <property type="entry name" value="P-loop containing nucleotide triphosphate hydrolases"/>
    <property type="match status" value="2"/>
</dbReference>
<dbReference type="SMART" id="SM00487">
    <property type="entry name" value="DEXDc"/>
    <property type="match status" value="1"/>
</dbReference>
<evidence type="ECO:0000256" key="5">
    <source>
        <dbReference type="ARBA" id="ARBA00022840"/>
    </source>
</evidence>
<dbReference type="VEuPathDB" id="FungiDB:CTRG_04113"/>
<dbReference type="HOGENOM" id="CLU_003041_11_4_1"/>
<dbReference type="GeneID" id="8297091"/>
<dbReference type="PROSITE" id="PS51195">
    <property type="entry name" value="Q_MOTIF"/>
    <property type="match status" value="1"/>
</dbReference>
<sequence>MSKRPRSVEELLEDDDSKTAVFIPVNKRMDIKNASPSSSTSNVSNKSAYQRLMMTRKATQDNSIIQEQPTDKKKQAFRKFQFEWNAEEEDTASGFTPLISDDDEDDEEEDANDQLLKNSDTIHWKDKQLKDMTDRDWRIFKEDYNITTKGKNIPNPLRSWDESSINSKLISIIYKLGFNQPTSIQRASIPLSLIKRDVVGVAETGSGKTLSFLIPLFNYILSIDENYIKYEKSLNMPMGLILAPTRELAIQITKEAEKFCKKLGYVVLSIIGGHQYSNTIDDIDKSGVHIIVATPGRLVDSIDRKIIDLSKCYYLIMDEADRMIDMGFEKDLNKIMSKLPNSDQLSQTIDGRIFHLDKRSTMMFTATISPPIEKITKNYLIDPGYVYIGGAGEALDNIEQQFEYLPSATSETTKFNKLMKYIGNHMKNTRNPLIIIFANFKHVCDSLSQELSSNHLDNVVIHGSKSQEARELAINQFRNHESEILIATDVAARGIDIPNVTLVINFQMVNKFDEYIHRIGRTGRAGNKGKSFTFISEQDSDVFIPLKKFLKKGGKRVPDWLYNYQAQTLKD</sequence>
<evidence type="ECO:0000256" key="8">
    <source>
        <dbReference type="SAM" id="MobiDB-lite"/>
    </source>
</evidence>
<dbReference type="AlphaFoldDB" id="C5MD12"/>
<reference evidence="12 13" key="1">
    <citation type="journal article" date="2009" name="Nature">
        <title>Evolution of pathogenicity and sexual reproduction in eight Candida genomes.</title>
        <authorList>
            <person name="Butler G."/>
            <person name="Rasmussen M.D."/>
            <person name="Lin M.F."/>
            <person name="Santos M.A."/>
            <person name="Sakthikumar S."/>
            <person name="Munro C.A."/>
            <person name="Rheinbay E."/>
            <person name="Grabherr M."/>
            <person name="Forche A."/>
            <person name="Reedy J.L."/>
            <person name="Agrafioti I."/>
            <person name="Arnaud M.B."/>
            <person name="Bates S."/>
            <person name="Brown A.J."/>
            <person name="Brunke S."/>
            <person name="Costanzo M.C."/>
            <person name="Fitzpatrick D.A."/>
            <person name="de Groot P.W."/>
            <person name="Harris D."/>
            <person name="Hoyer L.L."/>
            <person name="Hube B."/>
            <person name="Klis F.M."/>
            <person name="Kodira C."/>
            <person name="Lennard N."/>
            <person name="Logue M.E."/>
            <person name="Martin R."/>
            <person name="Neiman A.M."/>
            <person name="Nikolaou E."/>
            <person name="Quail M.A."/>
            <person name="Quinn J."/>
            <person name="Santos M.C."/>
            <person name="Schmitzberger F.F."/>
            <person name="Sherlock G."/>
            <person name="Shah P."/>
            <person name="Silverstein K.A."/>
            <person name="Skrzypek M.S."/>
            <person name="Soll D."/>
            <person name="Staggs R."/>
            <person name="Stansfield I."/>
            <person name="Stumpf M.P."/>
            <person name="Sudbery P.E."/>
            <person name="Srikantha T."/>
            <person name="Zeng Q."/>
            <person name="Berman J."/>
            <person name="Berriman M."/>
            <person name="Heitman J."/>
            <person name="Gow N.A."/>
            <person name="Lorenz M.C."/>
            <person name="Birren B.W."/>
            <person name="Kellis M."/>
            <person name="Cuomo C.A."/>
        </authorList>
    </citation>
    <scope>NUCLEOTIDE SEQUENCE [LARGE SCALE GENOMIC DNA]</scope>
    <source>
        <strain evidence="13">ATCC MYA-3404 / T1</strain>
    </source>
</reference>
<dbReference type="Proteomes" id="UP000002037">
    <property type="component" value="Unassembled WGS sequence"/>
</dbReference>
<dbReference type="InterPro" id="IPR014014">
    <property type="entry name" value="RNA_helicase_DEAD_Q_motif"/>
</dbReference>
<organism evidence="12 13">
    <name type="scientific">Candida tropicalis (strain ATCC MYA-3404 / T1)</name>
    <name type="common">Yeast</name>
    <dbReference type="NCBI Taxonomy" id="294747"/>
    <lineage>
        <taxon>Eukaryota</taxon>
        <taxon>Fungi</taxon>
        <taxon>Dikarya</taxon>
        <taxon>Ascomycota</taxon>
        <taxon>Saccharomycotina</taxon>
        <taxon>Pichiomycetes</taxon>
        <taxon>Debaryomycetaceae</taxon>
        <taxon>Candida/Lodderomyces clade</taxon>
        <taxon>Candida</taxon>
    </lineage>
</organism>
<dbReference type="GO" id="GO:0005524">
    <property type="term" value="F:ATP binding"/>
    <property type="evidence" value="ECO:0007669"/>
    <property type="project" value="UniProtKB-KW"/>
</dbReference>
<feature type="region of interest" description="Disordered" evidence="8">
    <location>
        <begin position="88"/>
        <end position="109"/>
    </location>
</feature>
<dbReference type="CDD" id="cd18787">
    <property type="entry name" value="SF2_C_DEAD"/>
    <property type="match status" value="1"/>
</dbReference>
<evidence type="ECO:0000256" key="3">
    <source>
        <dbReference type="ARBA" id="ARBA00022801"/>
    </source>
</evidence>
<proteinExistence type="inferred from homology"/>
<dbReference type="Pfam" id="PF00271">
    <property type="entry name" value="Helicase_C"/>
    <property type="match status" value="1"/>
</dbReference>
<dbReference type="STRING" id="294747.C5MD12"/>
<dbReference type="EC" id="3.6.4.13" evidence="1"/>
<evidence type="ECO:0000256" key="4">
    <source>
        <dbReference type="ARBA" id="ARBA00022806"/>
    </source>
</evidence>
<dbReference type="PROSITE" id="PS51194">
    <property type="entry name" value="HELICASE_CTER"/>
    <property type="match status" value="1"/>
</dbReference>
<evidence type="ECO:0000256" key="2">
    <source>
        <dbReference type="ARBA" id="ARBA00022741"/>
    </source>
</evidence>
<accession>C5MD12</accession>
<keyword evidence="4 7" id="KW-0347">Helicase</keyword>
<evidence type="ECO:0000259" key="9">
    <source>
        <dbReference type="PROSITE" id="PS51192"/>
    </source>
</evidence>
<evidence type="ECO:0000256" key="6">
    <source>
        <dbReference type="PROSITE-ProRule" id="PRU00552"/>
    </source>
</evidence>
<evidence type="ECO:0000256" key="7">
    <source>
        <dbReference type="RuleBase" id="RU000492"/>
    </source>
</evidence>
<dbReference type="RefSeq" id="XP_002549816.1">
    <property type="nucleotide sequence ID" value="XM_002549770.1"/>
</dbReference>
<dbReference type="EMBL" id="GG692399">
    <property type="protein sequence ID" value="EER32442.1"/>
    <property type="molecule type" value="Genomic_DNA"/>
</dbReference>
<name>C5MD12_CANTT</name>
<dbReference type="InterPro" id="IPR001650">
    <property type="entry name" value="Helicase_C-like"/>
</dbReference>
<feature type="domain" description="Helicase ATP-binding" evidence="9">
    <location>
        <begin position="189"/>
        <end position="386"/>
    </location>
</feature>
<dbReference type="GO" id="GO:0003724">
    <property type="term" value="F:RNA helicase activity"/>
    <property type="evidence" value="ECO:0007669"/>
    <property type="project" value="UniProtKB-EC"/>
</dbReference>